<organism evidence="11">
    <name type="scientific">Naegleria gruberi</name>
    <name type="common">Amoeba</name>
    <dbReference type="NCBI Taxonomy" id="5762"/>
    <lineage>
        <taxon>Eukaryota</taxon>
        <taxon>Discoba</taxon>
        <taxon>Heterolobosea</taxon>
        <taxon>Tetramitia</taxon>
        <taxon>Eutetramitia</taxon>
        <taxon>Vahlkampfiidae</taxon>
        <taxon>Naegleria</taxon>
    </lineage>
</organism>
<dbReference type="AlphaFoldDB" id="D2VYZ3"/>
<name>D2VYZ3_NAEGR</name>
<dbReference type="SUPFAM" id="SSF56112">
    <property type="entry name" value="Protein kinase-like (PK-like)"/>
    <property type="match status" value="1"/>
</dbReference>
<dbReference type="Proteomes" id="UP000006671">
    <property type="component" value="Unassembled WGS sequence"/>
</dbReference>
<evidence type="ECO:0000256" key="8">
    <source>
        <dbReference type="ARBA" id="ARBA00048679"/>
    </source>
</evidence>
<reference evidence="10 11" key="1">
    <citation type="journal article" date="2010" name="Cell">
        <title>The genome of Naegleria gruberi illuminates early eukaryotic versatility.</title>
        <authorList>
            <person name="Fritz-Laylin L.K."/>
            <person name="Prochnik S.E."/>
            <person name="Ginger M.L."/>
            <person name="Dacks J.B."/>
            <person name="Carpenter M.L."/>
            <person name="Field M.C."/>
            <person name="Kuo A."/>
            <person name="Paredez A."/>
            <person name="Chapman J."/>
            <person name="Pham J."/>
            <person name="Shu S."/>
            <person name="Neupane R."/>
            <person name="Cipriano M."/>
            <person name="Mancuso J."/>
            <person name="Tu H."/>
            <person name="Salamov A."/>
            <person name="Lindquist E."/>
            <person name="Shapiro H."/>
            <person name="Lucas S."/>
            <person name="Grigoriev I.V."/>
            <person name="Cande W.Z."/>
            <person name="Fulton C."/>
            <person name="Rokhsar D.S."/>
            <person name="Dawson S.C."/>
        </authorList>
    </citation>
    <scope>NUCLEOTIDE SEQUENCE [LARGE SCALE GENOMIC DNA]</scope>
    <source>
        <strain evidence="10 11">NEG-M</strain>
    </source>
</reference>
<evidence type="ECO:0000259" key="9">
    <source>
        <dbReference type="PROSITE" id="PS50011"/>
    </source>
</evidence>
<keyword evidence="4" id="KW-0547">Nucleotide-binding</keyword>
<dbReference type="InterPro" id="IPR000719">
    <property type="entry name" value="Prot_kinase_dom"/>
</dbReference>
<accession>D2VYZ3</accession>
<evidence type="ECO:0000313" key="10">
    <source>
        <dbReference type="EMBL" id="EFC37993.1"/>
    </source>
</evidence>
<comment type="catalytic activity">
    <reaction evidence="7">
        <text>L-threonyl-[protein] + ATP = O-phospho-L-threonyl-[protein] + ADP + H(+)</text>
        <dbReference type="Rhea" id="RHEA:46608"/>
        <dbReference type="Rhea" id="RHEA-COMP:11060"/>
        <dbReference type="Rhea" id="RHEA-COMP:11605"/>
        <dbReference type="ChEBI" id="CHEBI:15378"/>
        <dbReference type="ChEBI" id="CHEBI:30013"/>
        <dbReference type="ChEBI" id="CHEBI:30616"/>
        <dbReference type="ChEBI" id="CHEBI:61977"/>
        <dbReference type="ChEBI" id="CHEBI:456216"/>
        <dbReference type="EC" id="2.7.11.1"/>
    </reaction>
</comment>
<dbReference type="Gene3D" id="1.10.510.10">
    <property type="entry name" value="Transferase(Phosphotransferase) domain 1"/>
    <property type="match status" value="1"/>
</dbReference>
<dbReference type="GO" id="GO:0005524">
    <property type="term" value="F:ATP binding"/>
    <property type="evidence" value="ECO:0007669"/>
    <property type="project" value="UniProtKB-KW"/>
</dbReference>
<keyword evidence="5" id="KW-0418">Kinase</keyword>
<sequence length="115" mass="13052">MLPTLEGEPVTKFKNKEEAIIDLVQLVLLGICKTIHNDIKPDNVVKYDGHFFLIDYGISLLYHSFNGNQCFDKELKPIKSKSVLTTPLYDSPEKAKDGCVSPKSDLYSLGVYFFY</sequence>
<evidence type="ECO:0000256" key="7">
    <source>
        <dbReference type="ARBA" id="ARBA00047899"/>
    </source>
</evidence>
<dbReference type="RefSeq" id="XP_002670737.1">
    <property type="nucleotide sequence ID" value="XM_002670691.1"/>
</dbReference>
<dbReference type="GO" id="GO:0004674">
    <property type="term" value="F:protein serine/threonine kinase activity"/>
    <property type="evidence" value="ECO:0007669"/>
    <property type="project" value="UniProtKB-KW"/>
</dbReference>
<dbReference type="PROSITE" id="PS50011">
    <property type="entry name" value="PROTEIN_KINASE_DOM"/>
    <property type="match status" value="1"/>
</dbReference>
<keyword evidence="2" id="KW-0723">Serine/threonine-protein kinase</keyword>
<dbReference type="EC" id="2.7.11.1" evidence="1"/>
<dbReference type="InParanoid" id="D2VYZ3"/>
<evidence type="ECO:0000313" key="11">
    <source>
        <dbReference type="Proteomes" id="UP000006671"/>
    </source>
</evidence>
<evidence type="ECO:0000256" key="6">
    <source>
        <dbReference type="ARBA" id="ARBA00022840"/>
    </source>
</evidence>
<evidence type="ECO:0000256" key="1">
    <source>
        <dbReference type="ARBA" id="ARBA00012513"/>
    </source>
</evidence>
<evidence type="ECO:0000256" key="4">
    <source>
        <dbReference type="ARBA" id="ARBA00022741"/>
    </source>
</evidence>
<comment type="catalytic activity">
    <reaction evidence="8">
        <text>L-seryl-[protein] + ATP = O-phospho-L-seryl-[protein] + ADP + H(+)</text>
        <dbReference type="Rhea" id="RHEA:17989"/>
        <dbReference type="Rhea" id="RHEA-COMP:9863"/>
        <dbReference type="Rhea" id="RHEA-COMP:11604"/>
        <dbReference type="ChEBI" id="CHEBI:15378"/>
        <dbReference type="ChEBI" id="CHEBI:29999"/>
        <dbReference type="ChEBI" id="CHEBI:30616"/>
        <dbReference type="ChEBI" id="CHEBI:83421"/>
        <dbReference type="ChEBI" id="CHEBI:456216"/>
        <dbReference type="EC" id="2.7.11.1"/>
    </reaction>
</comment>
<evidence type="ECO:0000256" key="2">
    <source>
        <dbReference type="ARBA" id="ARBA00022527"/>
    </source>
</evidence>
<dbReference type="PANTHER" id="PTHR24363:SF0">
    <property type="entry name" value="SERINE_THREONINE KINASE LIKE DOMAIN CONTAINING 1"/>
    <property type="match status" value="1"/>
</dbReference>
<keyword evidence="11" id="KW-1185">Reference proteome</keyword>
<proteinExistence type="predicted"/>
<dbReference type="GeneID" id="8857882"/>
<feature type="domain" description="Protein kinase" evidence="9">
    <location>
        <begin position="1"/>
        <end position="115"/>
    </location>
</feature>
<keyword evidence="3" id="KW-0808">Transferase</keyword>
<evidence type="ECO:0000256" key="3">
    <source>
        <dbReference type="ARBA" id="ARBA00022679"/>
    </source>
</evidence>
<dbReference type="OrthoDB" id="4062651at2759"/>
<dbReference type="PANTHER" id="PTHR24363">
    <property type="entry name" value="SERINE/THREONINE PROTEIN KINASE"/>
    <property type="match status" value="1"/>
</dbReference>
<protein>
    <recommendedName>
        <fullName evidence="1">non-specific serine/threonine protein kinase</fullName>
        <ecNumber evidence="1">2.7.11.1</ecNumber>
    </recommendedName>
</protein>
<keyword evidence="6" id="KW-0067">ATP-binding</keyword>
<dbReference type="VEuPathDB" id="AmoebaDB:NAEGRDRAFT_74296"/>
<dbReference type="KEGG" id="ngr:NAEGRDRAFT_74296"/>
<dbReference type="Pfam" id="PF00069">
    <property type="entry name" value="Pkinase"/>
    <property type="match status" value="1"/>
</dbReference>
<gene>
    <name evidence="10" type="ORF">NAEGRDRAFT_74296</name>
</gene>
<dbReference type="InterPro" id="IPR011009">
    <property type="entry name" value="Kinase-like_dom_sf"/>
</dbReference>
<dbReference type="EMBL" id="GG738912">
    <property type="protein sequence ID" value="EFC37993.1"/>
    <property type="molecule type" value="Genomic_DNA"/>
</dbReference>
<evidence type="ECO:0000256" key="5">
    <source>
        <dbReference type="ARBA" id="ARBA00022777"/>
    </source>
</evidence>